<dbReference type="SUPFAM" id="SSF90257">
    <property type="entry name" value="Myosin rod fragments"/>
    <property type="match status" value="1"/>
</dbReference>
<evidence type="ECO:0000256" key="5">
    <source>
        <dbReference type="SAM" id="Phobius"/>
    </source>
</evidence>
<organism evidence="7 8">
    <name type="scientific">Ictalurus punctatus</name>
    <name type="common">Channel catfish</name>
    <name type="synonym">Silurus punctatus</name>
    <dbReference type="NCBI Taxonomy" id="7998"/>
    <lineage>
        <taxon>Eukaryota</taxon>
        <taxon>Metazoa</taxon>
        <taxon>Chordata</taxon>
        <taxon>Craniata</taxon>
        <taxon>Vertebrata</taxon>
        <taxon>Euteleostomi</taxon>
        <taxon>Actinopterygii</taxon>
        <taxon>Neopterygii</taxon>
        <taxon>Teleostei</taxon>
        <taxon>Ostariophysi</taxon>
        <taxon>Siluriformes</taxon>
        <taxon>Ictaluridae</taxon>
        <taxon>Ictalurus</taxon>
    </lineage>
</organism>
<name>A0A9F7RBI8_ICTPU</name>
<dbReference type="RefSeq" id="XP_053533488.1">
    <property type="nucleotide sequence ID" value="XM_053677513.1"/>
</dbReference>
<dbReference type="PROSITE" id="PS00615">
    <property type="entry name" value="C_TYPE_LECTIN_1"/>
    <property type="match status" value="1"/>
</dbReference>
<dbReference type="InterPro" id="IPR018378">
    <property type="entry name" value="C-type_lectin_CS"/>
</dbReference>
<dbReference type="InterPro" id="IPR001304">
    <property type="entry name" value="C-type_lectin-like"/>
</dbReference>
<evidence type="ECO:0000256" key="1">
    <source>
        <dbReference type="ARBA" id="ARBA00022734"/>
    </source>
</evidence>
<feature type="transmembrane region" description="Helical" evidence="5">
    <location>
        <begin position="64"/>
        <end position="85"/>
    </location>
</feature>
<keyword evidence="5" id="KW-1133">Transmembrane helix</keyword>
<dbReference type="PANTHER" id="PTHR22803">
    <property type="entry name" value="MANNOSE, PHOSPHOLIPASE, LECTIN RECEPTOR RELATED"/>
    <property type="match status" value="1"/>
</dbReference>
<keyword evidence="7" id="KW-1185">Reference proteome</keyword>
<accession>A0A9F7RBI8</accession>
<dbReference type="Gene3D" id="3.10.100.10">
    <property type="entry name" value="Mannose-Binding Protein A, subunit A"/>
    <property type="match status" value="1"/>
</dbReference>
<feature type="domain" description="C-type lectin" evidence="6">
    <location>
        <begin position="239"/>
        <end position="357"/>
    </location>
</feature>
<keyword evidence="5" id="KW-0812">Transmembrane</keyword>
<keyword evidence="2" id="KW-1015">Disulfide bond</keyword>
<keyword evidence="3" id="KW-0175">Coiled coil</keyword>
<dbReference type="GO" id="GO:0030246">
    <property type="term" value="F:carbohydrate binding"/>
    <property type="evidence" value="ECO:0007669"/>
    <property type="project" value="UniProtKB-KW"/>
</dbReference>
<dbReference type="OrthoDB" id="8950604at2759"/>
<dbReference type="InterPro" id="IPR016187">
    <property type="entry name" value="CTDL_fold"/>
</dbReference>
<dbReference type="Pfam" id="PF00059">
    <property type="entry name" value="Lectin_C"/>
    <property type="match status" value="1"/>
</dbReference>
<dbReference type="InterPro" id="IPR016186">
    <property type="entry name" value="C-type_lectin-like/link_sf"/>
</dbReference>
<dbReference type="Proteomes" id="UP000221080">
    <property type="component" value="Chromosome 29"/>
</dbReference>
<proteinExistence type="predicted"/>
<reference evidence="7" key="1">
    <citation type="journal article" date="2016" name="Nat. Commun.">
        <title>The channel catfish genome sequence provides insights into the evolution of scale formation in teleosts.</title>
        <authorList>
            <person name="Liu Z."/>
            <person name="Liu S."/>
            <person name="Yao J."/>
            <person name="Bao L."/>
            <person name="Zhang J."/>
            <person name="Li Y."/>
            <person name="Jiang C."/>
            <person name="Sun L."/>
            <person name="Wang R."/>
            <person name="Zhang Y."/>
            <person name="Zhou T."/>
            <person name="Zeng Q."/>
            <person name="Fu Q."/>
            <person name="Gao S."/>
            <person name="Li N."/>
            <person name="Koren S."/>
            <person name="Jiang Y."/>
            <person name="Zimin A."/>
            <person name="Xu P."/>
            <person name="Phillippy A.M."/>
            <person name="Geng X."/>
            <person name="Song L."/>
            <person name="Sun F."/>
            <person name="Li C."/>
            <person name="Wang X."/>
            <person name="Chen A."/>
            <person name="Jin Y."/>
            <person name="Yuan Z."/>
            <person name="Yang Y."/>
            <person name="Tan S."/>
            <person name="Peatman E."/>
            <person name="Lu J."/>
            <person name="Qin Z."/>
            <person name="Dunham R."/>
            <person name="Li Z."/>
            <person name="Sonstegard T."/>
            <person name="Feng J."/>
            <person name="Danzmann R.G."/>
            <person name="Schroeder S."/>
            <person name="Scheffler B."/>
            <person name="Duke M.V."/>
            <person name="Ballard L."/>
            <person name="Kucuktas H."/>
            <person name="Kaltenboeck L."/>
            <person name="Liu H."/>
            <person name="Armbruster J."/>
            <person name="Xie Y."/>
            <person name="Kirby M.L."/>
            <person name="Tian Y."/>
            <person name="Flanagan M.E."/>
            <person name="Mu W."/>
            <person name="Waldbieser G.C."/>
        </authorList>
    </citation>
    <scope>NUCLEOTIDE SEQUENCE [LARGE SCALE GENOMIC DNA]</scope>
    <source>
        <strain evidence="7">SDA103</strain>
    </source>
</reference>
<evidence type="ECO:0000313" key="8">
    <source>
        <dbReference type="RefSeq" id="XP_053533488.1"/>
    </source>
</evidence>
<evidence type="ECO:0000259" key="6">
    <source>
        <dbReference type="PROSITE" id="PS50041"/>
    </source>
</evidence>
<dbReference type="GeneID" id="128629421"/>
<gene>
    <name evidence="8" type="primary">LOC128629421</name>
</gene>
<dbReference type="AlphaFoldDB" id="A0A9F7RBI8"/>
<sequence>MEMSEEIYANAEGTADNRADYSDCENSYEDVYANEDNLETQRTGSFKQSESSGFNTERGRCYRLTAVCVLLLCVFLLTAITVLWIKFTNLNTQIDQLQTSYNNLTTERDQLQTTYTNLTIERDQLQTSYNNLTTERDQLQTSYNNLTTERDQLQTTYTNLTIERDQLQTSYNNLTIERNQLQTSYNNLTIERDQLQTSYNTMTTERDQLQTSSNTLTTERDQCRNMMAGVLVKQGWRFFNSKLYYIPTEEKSWTESRQDCRERGADLVIINSNEKWEFIIKHLGDKNRAWIGLSDRVTEGEWKWVDGTELKSGTGYWYGGEPNNQHNNEDCAEIWTFSDKKAWNDRPCSEKQWWICEINIF</sequence>
<dbReference type="InterPro" id="IPR050111">
    <property type="entry name" value="C-type_lectin/snaclec_domain"/>
</dbReference>
<evidence type="ECO:0000256" key="3">
    <source>
        <dbReference type="SAM" id="Coils"/>
    </source>
</evidence>
<dbReference type="KEGG" id="ipu:128629421"/>
<dbReference type="Gene3D" id="1.20.5.400">
    <property type="match status" value="3"/>
</dbReference>
<keyword evidence="1" id="KW-0430">Lectin</keyword>
<feature type="region of interest" description="Disordered" evidence="4">
    <location>
        <begin position="1"/>
        <end position="22"/>
    </location>
</feature>
<dbReference type="SMART" id="SM00034">
    <property type="entry name" value="CLECT"/>
    <property type="match status" value="1"/>
</dbReference>
<keyword evidence="5" id="KW-0472">Membrane</keyword>
<evidence type="ECO:0000313" key="7">
    <source>
        <dbReference type="Proteomes" id="UP000221080"/>
    </source>
</evidence>
<evidence type="ECO:0000256" key="2">
    <source>
        <dbReference type="ARBA" id="ARBA00023157"/>
    </source>
</evidence>
<dbReference type="CDD" id="cd03590">
    <property type="entry name" value="CLECT_DC-SIGN_like"/>
    <property type="match status" value="1"/>
</dbReference>
<dbReference type="SUPFAM" id="SSF56436">
    <property type="entry name" value="C-type lectin-like"/>
    <property type="match status" value="1"/>
</dbReference>
<dbReference type="InterPro" id="IPR033989">
    <property type="entry name" value="CD209-like_CTLD"/>
</dbReference>
<feature type="coiled-coil region" evidence="3">
    <location>
        <begin position="87"/>
        <end position="198"/>
    </location>
</feature>
<evidence type="ECO:0000256" key="4">
    <source>
        <dbReference type="SAM" id="MobiDB-lite"/>
    </source>
</evidence>
<protein>
    <submittedName>
        <fullName evidence="8">CD209 antigen-like</fullName>
    </submittedName>
</protein>
<dbReference type="PROSITE" id="PS50041">
    <property type="entry name" value="C_TYPE_LECTIN_2"/>
    <property type="match status" value="1"/>
</dbReference>
<reference evidence="8" key="2">
    <citation type="submission" date="2025-08" db="UniProtKB">
        <authorList>
            <consortium name="RefSeq"/>
        </authorList>
    </citation>
    <scope>IDENTIFICATION</scope>
    <source>
        <tissue evidence="8">Blood</tissue>
    </source>
</reference>